<reference evidence="3 4" key="1">
    <citation type="journal article" date="2014" name="Curr. Microbiol.">
        <title>Spirosoma radiotolerans sp. nov., a gamma-radiation-resistant bacterium isolated from gamma ray-irradiated soil.</title>
        <authorList>
            <person name="Lee J.J."/>
            <person name="Srinivasan S."/>
            <person name="Lim S."/>
            <person name="Joe M."/>
            <person name="Im S."/>
            <person name="Bae S.I."/>
            <person name="Park K.R."/>
            <person name="Han J.H."/>
            <person name="Park S.H."/>
            <person name="Joo B.M."/>
            <person name="Park S.J."/>
            <person name="Kim M.K."/>
        </authorList>
    </citation>
    <scope>NUCLEOTIDE SEQUENCE [LARGE SCALE GENOMIC DNA]</scope>
    <source>
        <strain evidence="3 4">DG5A</strain>
    </source>
</reference>
<gene>
    <name evidence="3" type="ORF">SD10_21905</name>
</gene>
<name>A0A0E3V8W8_9BACT</name>
<sequence>MKQPIGIIGTGNVGSVLAKRLVALGYPVKATNSRGPGSMHAFAAETGTKAVSLDDITQEVDMLILAIPFGRISEVSRGLQLPEKIIVVDASNYYPDRDGAIRPVDQGLPESVWTAQQLAHPVVKAFNSIMAYSLDHNASSGQVDHRIALPVSGDDPLARATVGALVKALGFASYDAGGLAASWRQQPGQPAYCTDASLDELPVLLSKANPTRAAQRRDQAVQAMARLPSTFPPQKLIRVSRLSAGLDRFKWSSWSALIHLGYSLLRA</sequence>
<dbReference type="EMBL" id="CP010429">
    <property type="protein sequence ID" value="AKD57152.1"/>
    <property type="molecule type" value="Genomic_DNA"/>
</dbReference>
<protein>
    <submittedName>
        <fullName evidence="3">3-hydroxyisobutyrate dehydrogenase</fullName>
    </submittedName>
</protein>
<keyword evidence="1" id="KW-0560">Oxidoreductase</keyword>
<dbReference type="InterPro" id="IPR028939">
    <property type="entry name" value="P5C_Rdtase_cat_N"/>
</dbReference>
<dbReference type="GO" id="GO:0016491">
    <property type="term" value="F:oxidoreductase activity"/>
    <property type="evidence" value="ECO:0007669"/>
    <property type="project" value="UniProtKB-KW"/>
</dbReference>
<dbReference type="SUPFAM" id="SSF51735">
    <property type="entry name" value="NAD(P)-binding Rossmann-fold domains"/>
    <property type="match status" value="1"/>
</dbReference>
<dbReference type="PANTHER" id="PTHR14239">
    <property type="entry name" value="DUDULIN-RELATED"/>
    <property type="match status" value="1"/>
</dbReference>
<dbReference type="AlphaFoldDB" id="A0A0E3V8W8"/>
<dbReference type="Pfam" id="PF03807">
    <property type="entry name" value="F420_oxidored"/>
    <property type="match status" value="1"/>
</dbReference>
<dbReference type="HOGENOM" id="CLU_076368_0_2_10"/>
<dbReference type="Proteomes" id="UP000033054">
    <property type="component" value="Chromosome"/>
</dbReference>
<evidence type="ECO:0000256" key="1">
    <source>
        <dbReference type="ARBA" id="ARBA00023002"/>
    </source>
</evidence>
<dbReference type="KEGG" id="srd:SD10_21905"/>
<evidence type="ECO:0000313" key="3">
    <source>
        <dbReference type="EMBL" id="AKD57152.1"/>
    </source>
</evidence>
<dbReference type="PATRIC" id="fig|1379870.5.peg.4739"/>
<feature type="domain" description="Pyrroline-5-carboxylate reductase catalytic N-terminal" evidence="2">
    <location>
        <begin position="5"/>
        <end position="93"/>
    </location>
</feature>
<dbReference type="InterPro" id="IPR036291">
    <property type="entry name" value="NAD(P)-bd_dom_sf"/>
</dbReference>
<dbReference type="STRING" id="1379870.SD10_21905"/>
<dbReference type="RefSeq" id="WP_046576757.1">
    <property type="nucleotide sequence ID" value="NZ_CP010429.1"/>
</dbReference>
<dbReference type="PANTHER" id="PTHR14239:SF10">
    <property type="entry name" value="REDUCTASE"/>
    <property type="match status" value="1"/>
</dbReference>
<dbReference type="Gene3D" id="3.40.50.720">
    <property type="entry name" value="NAD(P)-binding Rossmann-like Domain"/>
    <property type="match status" value="1"/>
</dbReference>
<dbReference type="OrthoDB" id="9786864at2"/>
<accession>A0A0E3V8W8</accession>
<proteinExistence type="predicted"/>
<dbReference type="InterPro" id="IPR051267">
    <property type="entry name" value="STEAP_metalloreductase"/>
</dbReference>
<keyword evidence="4" id="KW-1185">Reference proteome</keyword>
<evidence type="ECO:0000259" key="2">
    <source>
        <dbReference type="Pfam" id="PF03807"/>
    </source>
</evidence>
<organism evidence="3 4">
    <name type="scientific">Spirosoma radiotolerans</name>
    <dbReference type="NCBI Taxonomy" id="1379870"/>
    <lineage>
        <taxon>Bacteria</taxon>
        <taxon>Pseudomonadati</taxon>
        <taxon>Bacteroidota</taxon>
        <taxon>Cytophagia</taxon>
        <taxon>Cytophagales</taxon>
        <taxon>Cytophagaceae</taxon>
        <taxon>Spirosoma</taxon>
    </lineage>
</organism>
<evidence type="ECO:0000313" key="4">
    <source>
        <dbReference type="Proteomes" id="UP000033054"/>
    </source>
</evidence>